<name>A0A1F5L4G3_PENAI</name>
<dbReference type="OrthoDB" id="417697at2759"/>
<accession>A0A1F5L4G3</accession>
<dbReference type="Pfam" id="PF13649">
    <property type="entry name" value="Methyltransf_25"/>
    <property type="match status" value="1"/>
</dbReference>
<sequence length="281" mass="31449">MAQRRDTYAENMGRNSTEAQRLDEQFELITENIGYLLHPSVRSKLPPNARVADVGTGTAAFLRSLSHYHPNATMHGYDISTSLFPPFSTLPPNVTLYLLDARQPVQSTLWAKYDLVHVRLISAGLKPSEWPSIIRNLTRMLKPGGAMQWEECDFTAVRHLACSPTATTDTASYMGRHFLAGMMHHFQNGWNRLTTEMRAAGLKEVHTEVVAADRVYATRPRLTANGMVAIFAWARLASARGDEGSLTMQQLEQLERKAYADIQSGCYVTFDIHVAWGFCAS</sequence>
<dbReference type="InterPro" id="IPR041698">
    <property type="entry name" value="Methyltransf_25"/>
</dbReference>
<dbReference type="InterPro" id="IPR029063">
    <property type="entry name" value="SAM-dependent_MTases_sf"/>
</dbReference>
<dbReference type="CDD" id="cd02440">
    <property type="entry name" value="AdoMet_MTases"/>
    <property type="match status" value="1"/>
</dbReference>
<dbReference type="EMBL" id="LXJU01000034">
    <property type="protein sequence ID" value="OGE47967.1"/>
    <property type="molecule type" value="Genomic_DNA"/>
</dbReference>
<dbReference type="STRING" id="1835702.A0A1F5L4G3"/>
<dbReference type="AlphaFoldDB" id="A0A1F5L4G3"/>
<reference evidence="2 3" key="1">
    <citation type="journal article" date="2016" name="Sci. Rep.">
        <title>Penicillium arizonense, a new, genome sequenced fungal species, reveals a high chemical diversity in secreted metabolites.</title>
        <authorList>
            <person name="Grijseels S."/>
            <person name="Nielsen J.C."/>
            <person name="Randelovic M."/>
            <person name="Nielsen J."/>
            <person name="Nielsen K.F."/>
            <person name="Workman M."/>
            <person name="Frisvad J.C."/>
        </authorList>
    </citation>
    <scope>NUCLEOTIDE SEQUENCE [LARGE SCALE GENOMIC DNA]</scope>
    <source>
        <strain evidence="2 3">CBS 141311</strain>
    </source>
</reference>
<evidence type="ECO:0000313" key="2">
    <source>
        <dbReference type="EMBL" id="OGE47967.1"/>
    </source>
</evidence>
<dbReference type="PANTHER" id="PTHR43591:SF96">
    <property type="entry name" value="PUTATIVE-RELATED"/>
    <property type="match status" value="1"/>
</dbReference>
<dbReference type="GeneID" id="34581486"/>
<dbReference type="Gene3D" id="3.40.50.150">
    <property type="entry name" value="Vaccinia Virus protein VP39"/>
    <property type="match status" value="1"/>
</dbReference>
<evidence type="ECO:0000259" key="1">
    <source>
        <dbReference type="Pfam" id="PF13649"/>
    </source>
</evidence>
<proteinExistence type="predicted"/>
<dbReference type="SUPFAM" id="SSF53335">
    <property type="entry name" value="S-adenosyl-L-methionine-dependent methyltransferases"/>
    <property type="match status" value="1"/>
</dbReference>
<evidence type="ECO:0000313" key="3">
    <source>
        <dbReference type="Proteomes" id="UP000177622"/>
    </source>
</evidence>
<gene>
    <name evidence="2" type="ORF">PENARI_c034G12352</name>
</gene>
<comment type="caution">
    <text evidence="2">The sequence shown here is derived from an EMBL/GenBank/DDBJ whole genome shotgun (WGS) entry which is preliminary data.</text>
</comment>
<dbReference type="Proteomes" id="UP000177622">
    <property type="component" value="Unassembled WGS sequence"/>
</dbReference>
<keyword evidence="3" id="KW-1185">Reference proteome</keyword>
<feature type="domain" description="Methyltransferase" evidence="1">
    <location>
        <begin position="51"/>
        <end position="145"/>
    </location>
</feature>
<dbReference type="RefSeq" id="XP_022483424.1">
    <property type="nucleotide sequence ID" value="XM_022636752.1"/>
</dbReference>
<organism evidence="2 3">
    <name type="scientific">Penicillium arizonense</name>
    <dbReference type="NCBI Taxonomy" id="1835702"/>
    <lineage>
        <taxon>Eukaryota</taxon>
        <taxon>Fungi</taxon>
        <taxon>Dikarya</taxon>
        <taxon>Ascomycota</taxon>
        <taxon>Pezizomycotina</taxon>
        <taxon>Eurotiomycetes</taxon>
        <taxon>Eurotiomycetidae</taxon>
        <taxon>Eurotiales</taxon>
        <taxon>Aspergillaceae</taxon>
        <taxon>Penicillium</taxon>
    </lineage>
</organism>
<protein>
    <recommendedName>
        <fullName evidence="1">Methyltransferase domain-containing protein</fullName>
    </recommendedName>
</protein>
<dbReference type="PANTHER" id="PTHR43591">
    <property type="entry name" value="METHYLTRANSFERASE"/>
    <property type="match status" value="1"/>
</dbReference>